<evidence type="ECO:0000313" key="8">
    <source>
        <dbReference type="Proteomes" id="UP000245466"/>
    </source>
</evidence>
<dbReference type="PANTHER" id="PTHR30250:SF26">
    <property type="entry name" value="PSMA PROTEIN"/>
    <property type="match status" value="1"/>
</dbReference>
<sequence length="454" mass="50371">MTNYAGMADTRATQVLKWSIANKRDIAEDEELKSDVTTALVVTGLILPFILIVGGIITWYAPYITKADEQYHDIIRIACSFLVLALVINKVFNLFESVLRGMNLGFKRMGLRAGIVAFGGAIKVLAITQGFGLIGLSAVEVITALITGATFYFIVKKNIGWFGFGKTNLSRVVSYGKLSGWFMAFTMSKMFLLHSDKILLGYLVGPIYVTKYAITMFTSLALQGFVNAIIMGIIPGVGGLYSRKEFDKVQKARRIITSINWLLASSIGVTILLLNSSFIRLWVGLEHYAGSFENLMILFVSIQVIFFQIDSLIINVTLNMKKKVLFSSLASGVTILLAYFLVERYFIIGLCSSVLIGRFILTIGYPLILKEKMNDTSSIFIRQKIQPFVISVILFLIAAYLSQEISIPNWISLIGAGTISTVGSGLLFWHLALSINDREEIMEVVSGIKLFKRD</sequence>
<dbReference type="PANTHER" id="PTHR30250">
    <property type="entry name" value="PST FAMILY PREDICTED COLANIC ACID TRANSPORTER"/>
    <property type="match status" value="1"/>
</dbReference>
<comment type="subcellular location">
    <subcellularLocation>
        <location evidence="1">Cell membrane</location>
        <topology evidence="1">Multi-pass membrane protein</topology>
    </subcellularLocation>
</comment>
<comment type="caution">
    <text evidence="7">The sequence shown here is derived from an EMBL/GenBank/DDBJ whole genome shotgun (WGS) entry which is preliminary data.</text>
</comment>
<feature type="transmembrane region" description="Helical" evidence="6">
    <location>
        <begin position="74"/>
        <end position="92"/>
    </location>
</feature>
<feature type="transmembrane region" description="Helical" evidence="6">
    <location>
        <begin position="261"/>
        <end position="283"/>
    </location>
</feature>
<keyword evidence="2" id="KW-1003">Cell membrane</keyword>
<evidence type="ECO:0000256" key="1">
    <source>
        <dbReference type="ARBA" id="ARBA00004651"/>
    </source>
</evidence>
<keyword evidence="3 6" id="KW-0812">Transmembrane</keyword>
<feature type="transmembrane region" description="Helical" evidence="6">
    <location>
        <begin position="388"/>
        <end position="405"/>
    </location>
</feature>
<dbReference type="Proteomes" id="UP000245466">
    <property type="component" value="Unassembled WGS sequence"/>
</dbReference>
<evidence type="ECO:0000313" key="7">
    <source>
        <dbReference type="EMBL" id="PVY36662.1"/>
    </source>
</evidence>
<feature type="transmembrane region" description="Helical" evidence="6">
    <location>
        <begin position="212"/>
        <end position="241"/>
    </location>
</feature>
<feature type="transmembrane region" description="Helical" evidence="6">
    <location>
        <begin position="113"/>
        <end position="131"/>
    </location>
</feature>
<keyword evidence="4 6" id="KW-1133">Transmembrane helix</keyword>
<evidence type="ECO:0000256" key="3">
    <source>
        <dbReference type="ARBA" id="ARBA00022692"/>
    </source>
</evidence>
<evidence type="ECO:0000256" key="2">
    <source>
        <dbReference type="ARBA" id="ARBA00022475"/>
    </source>
</evidence>
<dbReference type="InterPro" id="IPR050833">
    <property type="entry name" value="Poly_Biosynth_Transport"/>
</dbReference>
<dbReference type="EMBL" id="QEKI01000024">
    <property type="protein sequence ID" value="PVY36662.1"/>
    <property type="molecule type" value="Genomic_DNA"/>
</dbReference>
<dbReference type="AlphaFoldDB" id="A0A2U1AJS3"/>
<proteinExistence type="predicted"/>
<protein>
    <submittedName>
        <fullName evidence="7">O-antigen/teichoic acid export membrane protein</fullName>
    </submittedName>
</protein>
<dbReference type="GO" id="GO:0005886">
    <property type="term" value="C:plasma membrane"/>
    <property type="evidence" value="ECO:0007669"/>
    <property type="project" value="UniProtKB-SubCell"/>
</dbReference>
<organism evidence="7 8">
    <name type="scientific">Pontibacter virosus</name>
    <dbReference type="NCBI Taxonomy" id="1765052"/>
    <lineage>
        <taxon>Bacteria</taxon>
        <taxon>Pseudomonadati</taxon>
        <taxon>Bacteroidota</taxon>
        <taxon>Cytophagia</taxon>
        <taxon>Cytophagales</taxon>
        <taxon>Hymenobacteraceae</taxon>
        <taxon>Pontibacter</taxon>
    </lineage>
</organism>
<evidence type="ECO:0000256" key="5">
    <source>
        <dbReference type="ARBA" id="ARBA00023136"/>
    </source>
</evidence>
<evidence type="ECO:0000256" key="4">
    <source>
        <dbReference type="ARBA" id="ARBA00022989"/>
    </source>
</evidence>
<accession>A0A2U1AJS3</accession>
<name>A0A2U1AJS3_9BACT</name>
<evidence type="ECO:0000256" key="6">
    <source>
        <dbReference type="SAM" id="Phobius"/>
    </source>
</evidence>
<feature type="transmembrane region" description="Helical" evidence="6">
    <location>
        <begin position="39"/>
        <end position="62"/>
    </location>
</feature>
<feature type="transmembrane region" description="Helical" evidence="6">
    <location>
        <begin position="324"/>
        <end position="341"/>
    </location>
</feature>
<feature type="transmembrane region" description="Helical" evidence="6">
    <location>
        <begin position="411"/>
        <end position="432"/>
    </location>
</feature>
<keyword evidence="5 6" id="KW-0472">Membrane</keyword>
<feature type="transmembrane region" description="Helical" evidence="6">
    <location>
        <begin position="295"/>
        <end position="317"/>
    </location>
</feature>
<keyword evidence="8" id="KW-1185">Reference proteome</keyword>
<feature type="transmembrane region" description="Helical" evidence="6">
    <location>
        <begin position="347"/>
        <end position="368"/>
    </location>
</feature>
<reference evidence="7 8" key="1">
    <citation type="submission" date="2018-04" db="EMBL/GenBank/DDBJ databases">
        <title>Genomic Encyclopedia of Type Strains, Phase IV (KMG-IV): sequencing the most valuable type-strain genomes for metagenomic binning, comparative biology and taxonomic classification.</title>
        <authorList>
            <person name="Goeker M."/>
        </authorList>
    </citation>
    <scope>NUCLEOTIDE SEQUENCE [LARGE SCALE GENOMIC DNA]</scope>
    <source>
        <strain evidence="7 8">DSM 100231</strain>
    </source>
</reference>
<feature type="transmembrane region" description="Helical" evidence="6">
    <location>
        <begin position="137"/>
        <end position="155"/>
    </location>
</feature>
<gene>
    <name evidence="7" type="ORF">C8E01_12418</name>
</gene>